<feature type="non-terminal residue" evidence="1">
    <location>
        <position position="68"/>
    </location>
</feature>
<evidence type="ECO:0000313" key="1">
    <source>
        <dbReference type="EMBL" id="CAG8842189.1"/>
    </source>
</evidence>
<accession>A0ACA9SLU6</accession>
<protein>
    <submittedName>
        <fullName evidence="1">1238_t:CDS:1</fullName>
    </submittedName>
</protein>
<comment type="caution">
    <text evidence="1">The sequence shown here is derived from an EMBL/GenBank/DDBJ whole genome shotgun (WGS) entry which is preliminary data.</text>
</comment>
<organism evidence="1 2">
    <name type="scientific">Racocetra persica</name>
    <dbReference type="NCBI Taxonomy" id="160502"/>
    <lineage>
        <taxon>Eukaryota</taxon>
        <taxon>Fungi</taxon>
        <taxon>Fungi incertae sedis</taxon>
        <taxon>Mucoromycota</taxon>
        <taxon>Glomeromycotina</taxon>
        <taxon>Glomeromycetes</taxon>
        <taxon>Diversisporales</taxon>
        <taxon>Gigasporaceae</taxon>
        <taxon>Racocetra</taxon>
    </lineage>
</organism>
<keyword evidence="2" id="KW-1185">Reference proteome</keyword>
<proteinExistence type="predicted"/>
<name>A0ACA9SLU6_9GLOM</name>
<dbReference type="Proteomes" id="UP000789920">
    <property type="component" value="Unassembled WGS sequence"/>
</dbReference>
<dbReference type="EMBL" id="CAJVQC010133311">
    <property type="protein sequence ID" value="CAG8842189.1"/>
    <property type="molecule type" value="Genomic_DNA"/>
</dbReference>
<gene>
    <name evidence="1" type="ORF">RPERSI_LOCUS32207</name>
</gene>
<sequence>MTYSDDLKSRIVLLTHDGYSKNEIAKLLYISERLVKNVRNTYNKYHHINNPFKEALGRRRIFDNNDLK</sequence>
<evidence type="ECO:0000313" key="2">
    <source>
        <dbReference type="Proteomes" id="UP000789920"/>
    </source>
</evidence>
<reference evidence="1" key="1">
    <citation type="submission" date="2021-06" db="EMBL/GenBank/DDBJ databases">
        <authorList>
            <person name="Kallberg Y."/>
            <person name="Tangrot J."/>
            <person name="Rosling A."/>
        </authorList>
    </citation>
    <scope>NUCLEOTIDE SEQUENCE</scope>
    <source>
        <strain evidence="1">MA461A</strain>
    </source>
</reference>